<gene>
    <name evidence="1" type="ORF">JOC31_000986</name>
</gene>
<dbReference type="Pfam" id="PF16929">
    <property type="entry name" value="Asp2"/>
    <property type="match status" value="1"/>
</dbReference>
<dbReference type="InterPro" id="IPR022267">
    <property type="entry name" value="Asp2"/>
</dbReference>
<proteinExistence type="predicted"/>
<dbReference type="NCBIfam" id="TIGR03712">
    <property type="entry name" value="acc_sec_asp2"/>
    <property type="match status" value="1"/>
</dbReference>
<protein>
    <submittedName>
        <fullName evidence="1">Accessory secretory protein Asp2</fullName>
    </submittedName>
</protein>
<accession>A0ABS2PLK0</accession>
<reference evidence="1 2" key="1">
    <citation type="submission" date="2021-01" db="EMBL/GenBank/DDBJ databases">
        <title>Genomic Encyclopedia of Type Strains, Phase IV (KMG-IV): sequencing the most valuable type-strain genomes for metagenomic binning, comparative biology and taxonomic classification.</title>
        <authorList>
            <person name="Goeker M."/>
        </authorList>
    </citation>
    <scope>NUCLEOTIDE SEQUENCE [LARGE SCALE GENOMIC DNA]</scope>
    <source>
        <strain evidence="1 2">DSM 27513</strain>
    </source>
</reference>
<dbReference type="InterPro" id="IPR029058">
    <property type="entry name" value="AB_hydrolase_fold"/>
</dbReference>
<dbReference type="EMBL" id="JAFBEI010000017">
    <property type="protein sequence ID" value="MBM7636167.1"/>
    <property type="molecule type" value="Genomic_DNA"/>
</dbReference>
<organism evidence="1 2">
    <name type="scientific">Streptococcus saliviloxodontae</name>
    <dbReference type="NCBI Taxonomy" id="1349416"/>
    <lineage>
        <taxon>Bacteria</taxon>
        <taxon>Bacillati</taxon>
        <taxon>Bacillota</taxon>
        <taxon>Bacilli</taxon>
        <taxon>Lactobacillales</taxon>
        <taxon>Streptococcaceae</taxon>
        <taxon>Streptococcus</taxon>
    </lineage>
</organism>
<dbReference type="Proteomes" id="UP000809081">
    <property type="component" value="Unassembled WGS sequence"/>
</dbReference>
<dbReference type="SUPFAM" id="SSF53474">
    <property type="entry name" value="alpha/beta-Hydrolases"/>
    <property type="match status" value="1"/>
</dbReference>
<sequence length="527" mass="60462">MKILQIGDHSWNADLDLPDDLEWLYCPSHEVDSFLADLRQTELEKLLAKQAPSQDTVEMPTVRLHFDGILLTSEVAESSLEGLVDTVEAYALFHLPGLTFTSFNRFGIFKRKVLTELPVEAGPQETMQFLYLNLFESQYGAKLKIPDIDPNPNFDGQVYYEGHVAACFEGNFGEDYQSLFTYRYNLSSFPVSLELWQEYIKEGDCQIEIEIVPFVRGSLYEMLPPIRLREDDMVEPYVLEANETVGFYAVTIFAKGQGLLKFGPMHWRYSRMGLGRFVLGGQRFNDQKRQELIYYFNPGDLKPPLNVYFSGFRAAEGFEGFFMMKSFKAPFILIGDPRLEGGGFYSGSQELEDQMRRAIKDSLDYLGFDSHQMILSGLSMGTYGALYYASDFNPYGVVIGKPFANVGDVALGMKLKRPYEFETIGDVLRNIEGGIDQGSVERLNQRFWDRFDQSEFPSTKFAIAYMEQDDYDGTATEKLLENLSDKGAHIYTKGYEGRHNDNSPAINRWFKRQYRNMLKEGFDRHDN</sequence>
<evidence type="ECO:0000313" key="2">
    <source>
        <dbReference type="Proteomes" id="UP000809081"/>
    </source>
</evidence>
<keyword evidence="2" id="KW-1185">Reference proteome</keyword>
<name>A0ABS2PLK0_9STRE</name>
<comment type="caution">
    <text evidence="1">The sequence shown here is derived from an EMBL/GenBank/DDBJ whole genome shotgun (WGS) entry which is preliminary data.</text>
</comment>
<dbReference type="Gene3D" id="3.40.50.1820">
    <property type="entry name" value="alpha/beta hydrolase"/>
    <property type="match status" value="1"/>
</dbReference>
<evidence type="ECO:0000313" key="1">
    <source>
        <dbReference type="EMBL" id="MBM7636167.1"/>
    </source>
</evidence>
<dbReference type="RefSeq" id="WP_205017059.1">
    <property type="nucleotide sequence ID" value="NZ_JAFBEI010000017.1"/>
</dbReference>